<comment type="function">
    <text evidence="9">Transaldolase is important for the balance of metabolites in the pentose-phosphate pathway.</text>
</comment>
<dbReference type="InterPro" id="IPR001585">
    <property type="entry name" value="TAL/FSA"/>
</dbReference>
<dbReference type="GO" id="GO:0005737">
    <property type="term" value="C:cytoplasm"/>
    <property type="evidence" value="ECO:0007669"/>
    <property type="project" value="UniProtKB-SubCell"/>
</dbReference>
<dbReference type="Gene3D" id="3.20.20.70">
    <property type="entry name" value="Aldolase class I"/>
    <property type="match status" value="1"/>
</dbReference>
<evidence type="ECO:0000256" key="3">
    <source>
        <dbReference type="ARBA" id="ARBA00005740"/>
    </source>
</evidence>
<protein>
    <recommendedName>
        <fullName evidence="9">Probable transaldolase</fullName>
        <ecNumber evidence="9">2.2.1.2</ecNumber>
    </recommendedName>
</protein>
<evidence type="ECO:0000256" key="4">
    <source>
        <dbReference type="ARBA" id="ARBA00022490"/>
    </source>
</evidence>
<dbReference type="InterPro" id="IPR013785">
    <property type="entry name" value="Aldolase_TIM"/>
</dbReference>
<comment type="catalytic activity">
    <reaction evidence="8 9">
        <text>D-sedoheptulose 7-phosphate + D-glyceraldehyde 3-phosphate = D-erythrose 4-phosphate + beta-D-fructose 6-phosphate</text>
        <dbReference type="Rhea" id="RHEA:17053"/>
        <dbReference type="ChEBI" id="CHEBI:16897"/>
        <dbReference type="ChEBI" id="CHEBI:57483"/>
        <dbReference type="ChEBI" id="CHEBI:57634"/>
        <dbReference type="ChEBI" id="CHEBI:59776"/>
        <dbReference type="EC" id="2.2.1.2"/>
    </reaction>
</comment>
<dbReference type="AlphaFoldDB" id="A0A1X7DJQ1"/>
<accession>A0A1X7DJQ1</accession>
<dbReference type="InterPro" id="IPR004731">
    <property type="entry name" value="Transaldolase_3B/F6P_aldolase"/>
</dbReference>
<dbReference type="PROSITE" id="PS01054">
    <property type="entry name" value="TRANSALDOLASE_1"/>
    <property type="match status" value="1"/>
</dbReference>
<dbReference type="GO" id="GO:0005975">
    <property type="term" value="P:carbohydrate metabolic process"/>
    <property type="evidence" value="ECO:0007669"/>
    <property type="project" value="InterPro"/>
</dbReference>
<keyword evidence="5 9" id="KW-0808">Transferase</keyword>
<comment type="subcellular location">
    <subcellularLocation>
        <location evidence="1 9">Cytoplasm</location>
    </subcellularLocation>
</comment>
<dbReference type="STRING" id="1519643.SAMN06295933_1957"/>
<dbReference type="PANTHER" id="PTHR10683:SF40">
    <property type="entry name" value="FRUCTOSE-6-PHOSPHATE ALDOLASE 1-RELATED"/>
    <property type="match status" value="1"/>
</dbReference>
<dbReference type="SUPFAM" id="SSF51569">
    <property type="entry name" value="Aldolase"/>
    <property type="match status" value="1"/>
</dbReference>
<dbReference type="PROSITE" id="PS00958">
    <property type="entry name" value="TRANSALDOLASE_2"/>
    <property type="match status" value="1"/>
</dbReference>
<dbReference type="GO" id="GO:0004801">
    <property type="term" value="F:transaldolase activity"/>
    <property type="evidence" value="ECO:0007669"/>
    <property type="project" value="UniProtKB-UniRule"/>
</dbReference>
<gene>
    <name evidence="9" type="primary">tal</name>
    <name evidence="10" type="ORF">SAMN06295933_1957</name>
</gene>
<feature type="active site" description="Schiff-base intermediate with substrate" evidence="9">
    <location>
        <position position="83"/>
    </location>
</feature>
<dbReference type="InterPro" id="IPR018225">
    <property type="entry name" value="Transaldolase_AS"/>
</dbReference>
<evidence type="ECO:0000256" key="1">
    <source>
        <dbReference type="ARBA" id="ARBA00004496"/>
    </source>
</evidence>
<keyword evidence="7 9" id="KW-0704">Schiff base</keyword>
<comment type="pathway">
    <text evidence="2 9">Carbohydrate degradation; pentose phosphate pathway; D-glyceraldehyde 3-phosphate and beta-D-fructose 6-phosphate from D-ribose 5-phosphate and D-xylulose 5-phosphate (non-oxidative stage): step 2/3.</text>
</comment>
<dbReference type="EMBL" id="FWZU01000003">
    <property type="protein sequence ID" value="SMF16199.1"/>
    <property type="molecule type" value="Genomic_DNA"/>
</dbReference>
<comment type="similarity">
    <text evidence="3 9">Belongs to the transaldolase family. Type 3B subfamily.</text>
</comment>
<dbReference type="EC" id="2.2.1.2" evidence="9"/>
<evidence type="ECO:0000313" key="11">
    <source>
        <dbReference type="Proteomes" id="UP000192906"/>
    </source>
</evidence>
<dbReference type="GO" id="GO:0042182">
    <property type="term" value="P:ketone catabolic process"/>
    <property type="evidence" value="ECO:0007669"/>
    <property type="project" value="UniProtKB-ARBA"/>
</dbReference>
<evidence type="ECO:0000256" key="9">
    <source>
        <dbReference type="HAMAP-Rule" id="MF_00494"/>
    </source>
</evidence>
<proteinExistence type="inferred from homology"/>
<dbReference type="NCBIfam" id="TIGR00875">
    <property type="entry name" value="fsa_talC_mipB"/>
    <property type="match status" value="1"/>
</dbReference>
<dbReference type="GO" id="GO:0016832">
    <property type="term" value="F:aldehyde-lyase activity"/>
    <property type="evidence" value="ECO:0007669"/>
    <property type="project" value="InterPro"/>
</dbReference>
<reference evidence="11" key="1">
    <citation type="submission" date="2017-04" db="EMBL/GenBank/DDBJ databases">
        <authorList>
            <person name="Varghese N."/>
            <person name="Submissions S."/>
        </authorList>
    </citation>
    <scope>NUCLEOTIDE SEQUENCE [LARGE SCALE GENOMIC DNA]</scope>
    <source>
        <strain evidence="11">K3S</strain>
    </source>
</reference>
<dbReference type="FunFam" id="3.20.20.70:FF:000018">
    <property type="entry name" value="Probable transaldolase"/>
    <property type="match status" value="1"/>
</dbReference>
<dbReference type="UniPathway" id="UPA00115">
    <property type="reaction ID" value="UER00414"/>
</dbReference>
<dbReference type="RefSeq" id="WP_085101664.1">
    <property type="nucleotide sequence ID" value="NZ_FWZU01000003.1"/>
</dbReference>
<evidence type="ECO:0000256" key="7">
    <source>
        <dbReference type="ARBA" id="ARBA00023270"/>
    </source>
</evidence>
<name>A0A1X7DJQ1_9BACT</name>
<keyword evidence="4 9" id="KW-0963">Cytoplasm</keyword>
<dbReference type="InterPro" id="IPR022999">
    <property type="entry name" value="Transaldolase_3B"/>
</dbReference>
<dbReference type="Pfam" id="PF00923">
    <property type="entry name" value="TAL_FSA"/>
    <property type="match status" value="1"/>
</dbReference>
<dbReference type="CDD" id="cd00956">
    <property type="entry name" value="Transaldolase_FSA"/>
    <property type="match status" value="1"/>
</dbReference>
<evidence type="ECO:0000256" key="6">
    <source>
        <dbReference type="ARBA" id="ARBA00023126"/>
    </source>
</evidence>
<evidence type="ECO:0000256" key="8">
    <source>
        <dbReference type="ARBA" id="ARBA00048810"/>
    </source>
</evidence>
<dbReference type="GO" id="GO:0006098">
    <property type="term" value="P:pentose-phosphate shunt"/>
    <property type="evidence" value="ECO:0007669"/>
    <property type="project" value="UniProtKB-UniRule"/>
</dbReference>
<organism evidence="10 11">
    <name type="scientific">Desulfovibrio gilichinskyi</name>
    <dbReference type="NCBI Taxonomy" id="1519643"/>
    <lineage>
        <taxon>Bacteria</taxon>
        <taxon>Pseudomonadati</taxon>
        <taxon>Thermodesulfobacteriota</taxon>
        <taxon>Desulfovibrionia</taxon>
        <taxon>Desulfovibrionales</taxon>
        <taxon>Desulfovibrionaceae</taxon>
        <taxon>Desulfovibrio</taxon>
    </lineage>
</organism>
<dbReference type="InterPro" id="IPR033919">
    <property type="entry name" value="TSA/FSA_arc/bac"/>
</dbReference>
<evidence type="ECO:0000256" key="2">
    <source>
        <dbReference type="ARBA" id="ARBA00004857"/>
    </source>
</evidence>
<dbReference type="PANTHER" id="PTHR10683">
    <property type="entry name" value="TRANSALDOLASE"/>
    <property type="match status" value="1"/>
</dbReference>
<dbReference type="OrthoDB" id="9807051at2"/>
<keyword evidence="11" id="KW-1185">Reference proteome</keyword>
<keyword evidence="6 9" id="KW-0570">Pentose shunt</keyword>
<evidence type="ECO:0000313" key="10">
    <source>
        <dbReference type="EMBL" id="SMF16199.1"/>
    </source>
</evidence>
<sequence length="214" mass="23415">MEFFLDTANIDEIRKAQSQGLLDGVTTNPTLLAREGGDWRKQAQIICNEVEGPVSLEVMGETAEEMINEAEDLSNFGKNVVIKIPMTTEGLIATKALHKKGMKTNVTLVFSPLQALLAAKAGATYVSPFVGRLDGISHDGMELISQIRTIFDNYEFPTKILVASVRTPLHVLDSALIGADVATIPFKIISDFVKHPLTDQGLATFKADWDRLTK</sequence>
<dbReference type="HAMAP" id="MF_00494">
    <property type="entry name" value="Transaldolase_3b"/>
    <property type="match status" value="1"/>
</dbReference>
<dbReference type="Proteomes" id="UP000192906">
    <property type="component" value="Unassembled WGS sequence"/>
</dbReference>
<evidence type="ECO:0000256" key="5">
    <source>
        <dbReference type="ARBA" id="ARBA00022679"/>
    </source>
</evidence>